<dbReference type="Pfam" id="PF00653">
    <property type="entry name" value="BIR"/>
    <property type="match status" value="2"/>
</dbReference>
<keyword evidence="3 7" id="KW-0479">Metal-binding</keyword>
<evidence type="ECO:0000313" key="9">
    <source>
        <dbReference type="EMBL" id="CAB3373710.1"/>
    </source>
</evidence>
<keyword evidence="10" id="KW-1185">Reference proteome</keyword>
<dbReference type="SUPFAM" id="SSF57924">
    <property type="entry name" value="Inhibitor of apoptosis (IAP) repeat"/>
    <property type="match status" value="3"/>
</dbReference>
<dbReference type="PROSITE" id="PS50297">
    <property type="entry name" value="ANK_REP_REGION"/>
    <property type="match status" value="3"/>
</dbReference>
<dbReference type="Pfam" id="PF00023">
    <property type="entry name" value="Ank"/>
    <property type="match status" value="1"/>
</dbReference>
<dbReference type="PROSITE" id="PS50143">
    <property type="entry name" value="BIR_REPEAT_2"/>
    <property type="match status" value="3"/>
</dbReference>
<comment type="similarity">
    <text evidence="1">Belongs to the IAP family.</text>
</comment>
<feature type="repeat" description="ANK" evidence="6">
    <location>
        <begin position="941"/>
        <end position="973"/>
    </location>
</feature>
<evidence type="ECO:0000256" key="1">
    <source>
        <dbReference type="ARBA" id="ARBA00006672"/>
    </source>
</evidence>
<dbReference type="InterPro" id="IPR013083">
    <property type="entry name" value="Znf_RING/FYVE/PHD"/>
</dbReference>
<evidence type="ECO:0000256" key="5">
    <source>
        <dbReference type="ARBA" id="ARBA00023043"/>
    </source>
</evidence>
<keyword evidence="2" id="KW-0677">Repeat</keyword>
<evidence type="ECO:0000256" key="3">
    <source>
        <dbReference type="ARBA" id="ARBA00022771"/>
    </source>
</evidence>
<organism evidence="9 10">
    <name type="scientific">Cloeon dipterum</name>
    <dbReference type="NCBI Taxonomy" id="197152"/>
    <lineage>
        <taxon>Eukaryota</taxon>
        <taxon>Metazoa</taxon>
        <taxon>Ecdysozoa</taxon>
        <taxon>Arthropoda</taxon>
        <taxon>Hexapoda</taxon>
        <taxon>Insecta</taxon>
        <taxon>Pterygota</taxon>
        <taxon>Palaeoptera</taxon>
        <taxon>Ephemeroptera</taxon>
        <taxon>Pisciforma</taxon>
        <taxon>Baetidae</taxon>
        <taxon>Cloeon</taxon>
    </lineage>
</organism>
<dbReference type="InterPro" id="IPR001841">
    <property type="entry name" value="Znf_RING"/>
</dbReference>
<proteinExistence type="inferred from homology"/>
<name>A0A8S1CUZ9_9INSE</name>
<dbReference type="InterPro" id="IPR001370">
    <property type="entry name" value="BIR_rpt"/>
</dbReference>
<evidence type="ECO:0000256" key="7">
    <source>
        <dbReference type="PROSITE-ProRule" id="PRU00175"/>
    </source>
</evidence>
<dbReference type="SMART" id="SM00248">
    <property type="entry name" value="ANK"/>
    <property type="match status" value="8"/>
</dbReference>
<dbReference type="PANTHER" id="PTHR24198:SF165">
    <property type="entry name" value="ANKYRIN REPEAT-CONTAINING PROTEIN-RELATED"/>
    <property type="match status" value="1"/>
</dbReference>
<evidence type="ECO:0000259" key="8">
    <source>
        <dbReference type="PROSITE" id="PS50089"/>
    </source>
</evidence>
<dbReference type="OrthoDB" id="5855668at2759"/>
<evidence type="ECO:0000313" key="10">
    <source>
        <dbReference type="Proteomes" id="UP000494165"/>
    </source>
</evidence>
<dbReference type="Proteomes" id="UP000494165">
    <property type="component" value="Unassembled WGS sequence"/>
</dbReference>
<feature type="repeat" description="ANK" evidence="6">
    <location>
        <begin position="1147"/>
        <end position="1179"/>
    </location>
</feature>
<dbReference type="PROSITE" id="PS01282">
    <property type="entry name" value="BIR_REPEAT_1"/>
    <property type="match status" value="1"/>
</dbReference>
<feature type="domain" description="RING-type" evidence="8">
    <location>
        <begin position="1633"/>
        <end position="1668"/>
    </location>
</feature>
<gene>
    <name evidence="9" type="ORF">CLODIP_2_CD04559</name>
</gene>
<dbReference type="SUPFAM" id="SSF48403">
    <property type="entry name" value="Ankyrin repeat"/>
    <property type="match status" value="2"/>
</dbReference>
<dbReference type="PROSITE" id="PS50089">
    <property type="entry name" value="ZF_RING_2"/>
    <property type="match status" value="1"/>
</dbReference>
<dbReference type="InterPro" id="IPR027417">
    <property type="entry name" value="P-loop_NTPase"/>
</dbReference>
<sequence length="1679" mass="191484">MNTETLVIIQDRSQGSFNEEGKRDAKSIKTNCLELRQIGCKIEYNDMMDLCHEAFLESLKRNASGVRLVIFIIMYLGDGGGKYYPETQQENPKPLESLVHEIHSIQAIEHCPKLILFIDFHPKIRNANKPLYCSKVKNIIVFLSATEQSNRSGKSSRMELIDALIINMVNSKRIEVNQLAQRIQESYTRKMSNGNELSVPVMTYPMKADFLINWNSRVADGSELTPLQDFDWMSQNGSQLFKGHCFIFHDFKHTKVAKSLECSLQEQCMTWERHDVADIFDILNQVSKNRDLNNDFGVIIIAVLAKHFKSQEGYLCIDTGKCFRYTSDVFLPMSSLNETQTVELILDCEYEPIDQILDEVLRSDHQRLFSPSLEFCAKGEALVEALVKELAKTDVDLSLHQILFETMKKFSNCDSSIFSNVNHQISLRKCKKVEVPLSLETVPDNGELPREIDVASVAKEMINLPNSSWILSGAAGTGKTSATLQVARYIVSHFPYHLVLLASEKLLNKLCTSDSRVTPDLVMTLFANNESELVDIKEKQLNQKLIIMVDNLQLVLHEHAARVKLFLGTLKDMGVILWFSIRDFDFEILRNCLERAFCLKTKPLSIDDQAKILSTMLNLPRSTVSMSLQNVSLGTPLHLEMVYSLDNLASPGFDFYFDYVMRQIKIVLPRRNLEPNDEMCSSSLDQLLVACVKLRDSGSYHADYQKFDEANFGLHQSFANFFLAFNFFASMGLENKIFRFVQVDKIFSQRDLYQEREFLEMRLAKSSNLKKDFSLMWSGLKSTIETLKMKIHHCIYNVINEGCVRLCTFLLNPEVLTALGIENFLDPNSQFMQHWRKDYQEHLPLFYALKSKEVVALMLMRSSSFKPLPEMKFYIHEAAKKGYIQATQLLMQSQLQNALNETDDRGFTALHYAVYHNQIEWVRMFLLMRDASGAVNMSSPEGVTPVFYAAGNCNLEIFKFLVMYGADTGIRDAEGSTVLHWILKSKASNWLEMLQLVLSLRLCDVNCRDNRGETALFVAAREKKFSAIPLLAENGADMRVLNENGQSLLHIIAQSGDAEACLQMMARLDTSVIKRMDRQGRTALHFAVEANCNVDVVQLMLLSIAEFVTSQDLHGQNVLHLAVRHSSEHVVELLAEIDDMHYICDVNGDTPMHLAAKSNNIAALRLLVARRPEVLTMSDEPLMRAAIETRNARAIKFMHIQLRRNSRNLLDSLNFESLHQIGPHHEFSDVQADGAVAGPSRNMHDFEDQARSMEVEEDDFTDTFSAGPSAPVNKRYAHFVNEHLCNLKMNFALHRYFTFKREISHEKRYNYAQSGFFYTRDDENIQCHYCLLLIPFTDDYGVNLSMDQVNARHGALCKRETRKPCPLISGEDVEDVPIVNPSNFIFESHRLYSLLSASWPNPHVSVYDLAKYGFYYTGQDDNCRCLFCKLEVRGWEPGDTAEGEHRRWNPRCPFLAPNRQTENVPIGEELNTPDSDQLSNPFKPTPIAKFGPHVKFCKNAKPGITIEALGITPVGDMKYRQYSTLQSREKSFKIWPKQLAQKPDVLSTAGFFYTGSGDRVICFQCGGGLKDWDPKDNPWVEHAKWFSRCPYLSIKRGKKFIDDIIRTNEEQATLSHDGPTIVKKAPVPGSLQCWVCKSKDANCVSLPCGHITTCVYCVEKELDCRACDRRRVAYTEVFL</sequence>
<dbReference type="PANTHER" id="PTHR24198">
    <property type="entry name" value="ANKYRIN REPEAT AND PROTEIN KINASE DOMAIN-CONTAINING PROTEIN"/>
    <property type="match status" value="1"/>
</dbReference>
<feature type="repeat" description="ANK" evidence="6">
    <location>
        <begin position="1011"/>
        <end position="1043"/>
    </location>
</feature>
<keyword evidence="3 7" id="KW-0863">Zinc-finger</keyword>
<dbReference type="Gene3D" id="1.10.1170.10">
    <property type="entry name" value="Inhibitor Of Apoptosis Protein (2mihbC-IAP-1), Chain A"/>
    <property type="match status" value="2"/>
</dbReference>
<dbReference type="InterPro" id="IPR036770">
    <property type="entry name" value="Ankyrin_rpt-contain_sf"/>
</dbReference>
<keyword evidence="5 6" id="KW-0040">ANK repeat</keyword>
<dbReference type="PROSITE" id="PS50088">
    <property type="entry name" value="ANK_REPEAT"/>
    <property type="match status" value="3"/>
</dbReference>
<dbReference type="Gene3D" id="3.30.40.10">
    <property type="entry name" value="Zinc/RING finger domain, C3HC4 (zinc finger)"/>
    <property type="match status" value="1"/>
</dbReference>
<dbReference type="EMBL" id="CADEPI010000089">
    <property type="protein sequence ID" value="CAB3373710.1"/>
    <property type="molecule type" value="Genomic_DNA"/>
</dbReference>
<dbReference type="Gene3D" id="1.25.40.20">
    <property type="entry name" value="Ankyrin repeat-containing domain"/>
    <property type="match status" value="2"/>
</dbReference>
<accession>A0A8S1CUZ9</accession>
<dbReference type="CDD" id="cd00022">
    <property type="entry name" value="BIR"/>
    <property type="match status" value="2"/>
</dbReference>
<dbReference type="SUPFAM" id="SSF52540">
    <property type="entry name" value="P-loop containing nucleoside triphosphate hydrolases"/>
    <property type="match status" value="1"/>
</dbReference>
<evidence type="ECO:0000256" key="4">
    <source>
        <dbReference type="ARBA" id="ARBA00022833"/>
    </source>
</evidence>
<dbReference type="SMART" id="SM00238">
    <property type="entry name" value="BIR"/>
    <property type="match status" value="2"/>
</dbReference>
<evidence type="ECO:0000256" key="2">
    <source>
        <dbReference type="ARBA" id="ARBA00022737"/>
    </source>
</evidence>
<protein>
    <recommendedName>
        <fullName evidence="8">RING-type domain-containing protein</fullName>
    </recommendedName>
</protein>
<dbReference type="GO" id="GO:0008270">
    <property type="term" value="F:zinc ion binding"/>
    <property type="evidence" value="ECO:0007669"/>
    <property type="project" value="UniProtKB-KW"/>
</dbReference>
<evidence type="ECO:0000256" key="6">
    <source>
        <dbReference type="PROSITE-ProRule" id="PRU00023"/>
    </source>
</evidence>
<keyword evidence="4" id="KW-0862">Zinc</keyword>
<dbReference type="InterPro" id="IPR002110">
    <property type="entry name" value="Ankyrin_rpt"/>
</dbReference>
<comment type="caution">
    <text evidence="9">The sequence shown here is derived from an EMBL/GenBank/DDBJ whole genome shotgun (WGS) entry which is preliminary data.</text>
</comment>
<reference evidence="9 10" key="1">
    <citation type="submission" date="2020-04" db="EMBL/GenBank/DDBJ databases">
        <authorList>
            <person name="Alioto T."/>
            <person name="Alioto T."/>
            <person name="Gomez Garrido J."/>
        </authorList>
    </citation>
    <scope>NUCLEOTIDE SEQUENCE [LARGE SCALE GENOMIC DNA]</scope>
</reference>
<dbReference type="Pfam" id="PF12796">
    <property type="entry name" value="Ank_2"/>
    <property type="match status" value="2"/>
</dbReference>